<evidence type="ECO:0000259" key="1">
    <source>
        <dbReference type="SMART" id="SM00861"/>
    </source>
</evidence>
<evidence type="ECO:0000313" key="3">
    <source>
        <dbReference type="Proteomes" id="UP000319825"/>
    </source>
</evidence>
<dbReference type="Proteomes" id="UP000319825">
    <property type="component" value="Unassembled WGS sequence"/>
</dbReference>
<dbReference type="InterPro" id="IPR009014">
    <property type="entry name" value="Transketo_C/PFOR_II"/>
</dbReference>
<dbReference type="InterPro" id="IPR029061">
    <property type="entry name" value="THDP-binding"/>
</dbReference>
<dbReference type="SUPFAM" id="SSF52518">
    <property type="entry name" value="Thiamin diphosphate-binding fold (THDP-binding)"/>
    <property type="match status" value="1"/>
</dbReference>
<dbReference type="SMART" id="SM00861">
    <property type="entry name" value="Transket_pyr"/>
    <property type="match status" value="1"/>
</dbReference>
<gene>
    <name evidence="2" type="ORF">JD77_02296</name>
</gene>
<sequence>MMREAFVDATTALLAEMPRTALVLADISAASFAPAAERHPDRVLNVGIREQLMVGVAGGLALTGLRPVVHSYAPFLVERAYEQIKLDLDHQGAGAVLVSVGASYDRAAAGRTHLSPADVALIDTLHGWTVHVPGHADEVPALLRAAVDGDGPAYVRLSTQANARPRGGDGALDVVRDAGPGAPLLVAVGPTLDAALAAVAGLPVTVAYTHRPRPFDIAGLRALAGAEVILVEPYLAGTSARVVGDALADRPHRLLALGVGREELRRYGSAEDHTRWHGLDAAGLRRSVGALLASPRG</sequence>
<dbReference type="EMBL" id="VLKE01000001">
    <property type="protein sequence ID" value="TWH67321.1"/>
    <property type="molecule type" value="Genomic_DNA"/>
</dbReference>
<feature type="domain" description="Transketolase-like pyrimidine-binding" evidence="1">
    <location>
        <begin position="2"/>
        <end position="165"/>
    </location>
</feature>
<dbReference type="Pfam" id="PF02779">
    <property type="entry name" value="Transket_pyr"/>
    <property type="match status" value="1"/>
</dbReference>
<reference evidence="2 3" key="1">
    <citation type="submission" date="2019-07" db="EMBL/GenBank/DDBJ databases">
        <title>R&amp;d 2014.</title>
        <authorList>
            <person name="Klenk H.-P."/>
        </authorList>
    </citation>
    <scope>NUCLEOTIDE SEQUENCE [LARGE SCALE GENOMIC DNA]</scope>
    <source>
        <strain evidence="2 3">DSM 43868</strain>
    </source>
</reference>
<dbReference type="GO" id="GO:0000287">
    <property type="term" value="F:magnesium ion binding"/>
    <property type="evidence" value="ECO:0007669"/>
    <property type="project" value="UniProtKB-ARBA"/>
</dbReference>
<evidence type="ECO:0000313" key="2">
    <source>
        <dbReference type="EMBL" id="TWH67321.1"/>
    </source>
</evidence>
<dbReference type="SUPFAM" id="SSF52922">
    <property type="entry name" value="TK C-terminal domain-like"/>
    <property type="match status" value="1"/>
</dbReference>
<dbReference type="PANTHER" id="PTHR43825">
    <property type="entry name" value="PYRUVATE DEHYDROGENASE E1 COMPONENT"/>
    <property type="match status" value="1"/>
</dbReference>
<dbReference type="Gene3D" id="3.40.50.970">
    <property type="match status" value="1"/>
</dbReference>
<comment type="caution">
    <text evidence="2">The sequence shown here is derived from an EMBL/GenBank/DDBJ whole genome shotgun (WGS) entry which is preliminary data.</text>
</comment>
<name>A0A562I8J5_MICOL</name>
<dbReference type="Gene3D" id="3.40.50.920">
    <property type="match status" value="1"/>
</dbReference>
<dbReference type="PANTHER" id="PTHR43825:SF3">
    <property type="entry name" value="PYRUVATE DEHYDROGENASE E1 COMPONENT"/>
    <property type="match status" value="1"/>
</dbReference>
<keyword evidence="3" id="KW-1185">Reference proteome</keyword>
<protein>
    <submittedName>
        <fullName evidence="2">Transketolase</fullName>
    </submittedName>
</protein>
<proteinExistence type="predicted"/>
<dbReference type="InterPro" id="IPR005475">
    <property type="entry name" value="Transketolase-like_Pyr-bd"/>
</dbReference>
<accession>A0A562I8J5</accession>
<dbReference type="CDD" id="cd07033">
    <property type="entry name" value="TPP_PYR_DXS_TK_like"/>
    <property type="match status" value="1"/>
</dbReference>
<dbReference type="AlphaFoldDB" id="A0A562I8J5"/>
<dbReference type="InterPro" id="IPR051157">
    <property type="entry name" value="PDH/Transketolase"/>
</dbReference>
<organism evidence="2 3">
    <name type="scientific">Micromonospora olivasterospora</name>
    <dbReference type="NCBI Taxonomy" id="1880"/>
    <lineage>
        <taxon>Bacteria</taxon>
        <taxon>Bacillati</taxon>
        <taxon>Actinomycetota</taxon>
        <taxon>Actinomycetes</taxon>
        <taxon>Micromonosporales</taxon>
        <taxon>Micromonosporaceae</taxon>
        <taxon>Micromonospora</taxon>
    </lineage>
</organism>